<organism evidence="1 2">
    <name type="scientific">Desulfosarcina ovata subsp. ovata</name>
    <dbReference type="NCBI Taxonomy" id="2752305"/>
    <lineage>
        <taxon>Bacteria</taxon>
        <taxon>Pseudomonadati</taxon>
        <taxon>Thermodesulfobacteriota</taxon>
        <taxon>Desulfobacteria</taxon>
        <taxon>Desulfobacterales</taxon>
        <taxon>Desulfosarcinaceae</taxon>
        <taxon>Desulfosarcina</taxon>
    </lineage>
</organism>
<dbReference type="RefSeq" id="WP_155308387.1">
    <property type="nucleotide sequence ID" value="NZ_AP021879.1"/>
</dbReference>
<proteinExistence type="predicted"/>
<dbReference type="EMBL" id="AP021879">
    <property type="protein sequence ID" value="BBO86884.1"/>
    <property type="molecule type" value="Genomic_DNA"/>
</dbReference>
<reference evidence="1 2" key="1">
    <citation type="submission" date="2019-11" db="EMBL/GenBank/DDBJ databases">
        <title>Comparative genomics of hydrocarbon-degrading Desulfosarcina strains.</title>
        <authorList>
            <person name="Watanabe M."/>
            <person name="Kojima H."/>
            <person name="Fukui M."/>
        </authorList>
    </citation>
    <scope>NUCLEOTIDE SEQUENCE [LARGE SCALE GENOMIC DNA]</scope>
    <source>
        <strain evidence="2">oXyS1</strain>
    </source>
</reference>
<accession>A0A5K8A3F7</accession>
<dbReference type="AlphaFoldDB" id="A0A5K8A3F7"/>
<dbReference type="Proteomes" id="UP000422108">
    <property type="component" value="Chromosome"/>
</dbReference>
<sequence>MPSGKSFGLVNDFERILLMIDEAHRTQGSDLEDNIFEAFPIMIENAETQRKIPQAERISVLPVKKTTQWVRD</sequence>
<protein>
    <submittedName>
        <fullName evidence="1">Uncharacterized protein</fullName>
    </submittedName>
</protein>
<evidence type="ECO:0000313" key="1">
    <source>
        <dbReference type="EMBL" id="BBO86884.1"/>
    </source>
</evidence>
<keyword evidence="2" id="KW-1185">Reference proteome</keyword>
<name>A0A5K8A3F7_9BACT</name>
<gene>
    <name evidence="1" type="ORF">DSCOOX_00640</name>
</gene>
<evidence type="ECO:0000313" key="2">
    <source>
        <dbReference type="Proteomes" id="UP000422108"/>
    </source>
</evidence>